<accession>A0A8J3M9T5</accession>
<name>A0A8J3M9T5_9RHOB</name>
<dbReference type="AlphaFoldDB" id="A0A8J3M9T5"/>
<dbReference type="RefSeq" id="WP_189682551.1">
    <property type="nucleotide sequence ID" value="NZ_BNCJ01000025.1"/>
</dbReference>
<gene>
    <name evidence="1" type="ORF">GCM10017056_46720</name>
</gene>
<evidence type="ECO:0000313" key="1">
    <source>
        <dbReference type="EMBL" id="GHF70368.1"/>
    </source>
</evidence>
<organism evidence="1 2">
    <name type="scientific">Seohaeicola zhoushanensis</name>
    <dbReference type="NCBI Taxonomy" id="1569283"/>
    <lineage>
        <taxon>Bacteria</taxon>
        <taxon>Pseudomonadati</taxon>
        <taxon>Pseudomonadota</taxon>
        <taxon>Alphaproteobacteria</taxon>
        <taxon>Rhodobacterales</taxon>
        <taxon>Roseobacteraceae</taxon>
        <taxon>Seohaeicola</taxon>
    </lineage>
</organism>
<keyword evidence="2" id="KW-1185">Reference proteome</keyword>
<reference evidence="1" key="2">
    <citation type="submission" date="2020-09" db="EMBL/GenBank/DDBJ databases">
        <authorList>
            <person name="Sun Q."/>
            <person name="Kim S."/>
        </authorList>
    </citation>
    <scope>NUCLEOTIDE SEQUENCE</scope>
    <source>
        <strain evidence="1">KCTC 42650</strain>
    </source>
</reference>
<dbReference type="EMBL" id="BNCJ01000025">
    <property type="protein sequence ID" value="GHF70368.1"/>
    <property type="molecule type" value="Genomic_DNA"/>
</dbReference>
<proteinExistence type="predicted"/>
<evidence type="ECO:0000313" key="2">
    <source>
        <dbReference type="Proteomes" id="UP000626220"/>
    </source>
</evidence>
<sequence>MALTSDAAMVLFYDFEGDTSDHDDWHSREHFHERLSVPGFLRATRFVAQDGGPRYLVLYEVEGLEVATSPGYLARLGAPTEWTRAVMPRFRGMVRGFASVVGSTGFGLGCAVRALTFTPRPGHEDEVSTHLRDEVLPRLAGQRGMAGCFLFRPAPPPPMTAEQALRGADRPLPWLLLLSAHDTEALDRVAPAWFSVSDIAGPEAEPETEGGTYVLHLTATAAEAARGPAPAGRGGL</sequence>
<protein>
    <submittedName>
        <fullName evidence="1">Uncharacterized protein</fullName>
    </submittedName>
</protein>
<comment type="caution">
    <text evidence="1">The sequence shown here is derived from an EMBL/GenBank/DDBJ whole genome shotgun (WGS) entry which is preliminary data.</text>
</comment>
<dbReference type="Proteomes" id="UP000626220">
    <property type="component" value="Unassembled WGS sequence"/>
</dbReference>
<reference evidence="1" key="1">
    <citation type="journal article" date="2014" name="Int. J. Syst. Evol. Microbiol.">
        <title>Complete genome sequence of Corynebacterium casei LMG S-19264T (=DSM 44701T), isolated from a smear-ripened cheese.</title>
        <authorList>
            <consortium name="US DOE Joint Genome Institute (JGI-PGF)"/>
            <person name="Walter F."/>
            <person name="Albersmeier A."/>
            <person name="Kalinowski J."/>
            <person name="Ruckert C."/>
        </authorList>
    </citation>
    <scope>NUCLEOTIDE SEQUENCE</scope>
    <source>
        <strain evidence="1">KCTC 42650</strain>
    </source>
</reference>